<dbReference type="Gene3D" id="1.10.101.10">
    <property type="entry name" value="PGBD-like superfamily/PGBD"/>
    <property type="match status" value="1"/>
</dbReference>
<dbReference type="InterPro" id="IPR003593">
    <property type="entry name" value="AAA+_ATPase"/>
</dbReference>
<feature type="domain" description="AAA+ ATPase" evidence="2">
    <location>
        <begin position="42"/>
        <end position="190"/>
    </location>
</feature>
<dbReference type="Pfam" id="PF01471">
    <property type="entry name" value="PG_binding_1"/>
    <property type="match status" value="1"/>
</dbReference>
<dbReference type="InterPro" id="IPR027417">
    <property type="entry name" value="P-loop_NTPase"/>
</dbReference>
<dbReference type="Proteomes" id="UP000672097">
    <property type="component" value="Unassembled WGS sequence"/>
</dbReference>
<dbReference type="RefSeq" id="WP_210807827.1">
    <property type="nucleotide sequence ID" value="NZ_JAGQDG010000002.1"/>
</dbReference>
<dbReference type="CDD" id="cd00009">
    <property type="entry name" value="AAA"/>
    <property type="match status" value="1"/>
</dbReference>
<dbReference type="SUPFAM" id="SSF52540">
    <property type="entry name" value="P-loop containing nucleoside triphosphate hydrolases"/>
    <property type="match status" value="1"/>
</dbReference>
<evidence type="ECO:0000259" key="2">
    <source>
        <dbReference type="SMART" id="SM00382"/>
    </source>
</evidence>
<organism evidence="3 4">
    <name type="scientific">Ideonella paludis</name>
    <dbReference type="NCBI Taxonomy" id="1233411"/>
    <lineage>
        <taxon>Bacteria</taxon>
        <taxon>Pseudomonadati</taxon>
        <taxon>Pseudomonadota</taxon>
        <taxon>Betaproteobacteria</taxon>
        <taxon>Burkholderiales</taxon>
        <taxon>Sphaerotilaceae</taxon>
        <taxon>Ideonella</taxon>
    </lineage>
</organism>
<sequence length="569" mass="61678">MYAKFFGLSQTPFSIAPDPRYLYMSERHRDALAHLLWGVGAGGGFVLLSGDIGAGKTTVCRCFLEQLPPQCTVAYIFNPSLTVDELLQTVCQEFGVALPEAPQTPGSTKGMVDALNTFLLQEHAAGRSCVLIIDEAQSLSAPVLEQLRLLTNLETAERKLLQIILIGQPELRDILARPELEQLSQRVVAQFHLEALSPAETHQYVQHRLSVAGWQGPSPFEPRALARIQQLTKGVPRRINLLCDRALLGAYALGLKTIDRHMVDKAALEVFARPRAASASQTSWLGRFGVFGGLGAGLLSLGLAAVWWWPNHGPSRTVETLTLPQGKPKLPPEGSASSPTTASGPLKPAVAAELTVASADDLQTKQPAVAASAALGAMPERGQWWKQEATPLGLLVERWGGQVSKGDVCEQAVAQSLRCFRAYGSTQLIRLLDRPVMLLLQDESGAKGQVLLWGMRPDQALVQHKDGQLWVRWIDLAPHWRGEFVTLWRTSEAWAQRDDAAALKGIQAALRQLGVAPKAASGAGGEVSAAIYAFQAAQGLRPDGKGNVQTLMLLNRAMAVKEPRLGEER</sequence>
<evidence type="ECO:0000313" key="3">
    <source>
        <dbReference type="EMBL" id="MBQ0935184.1"/>
    </source>
</evidence>
<comment type="caution">
    <text evidence="3">The sequence shown here is derived from an EMBL/GenBank/DDBJ whole genome shotgun (WGS) entry which is preliminary data.</text>
</comment>
<dbReference type="InterPro" id="IPR052026">
    <property type="entry name" value="ExeA_AAA_ATPase_DNA-bind"/>
</dbReference>
<protein>
    <submittedName>
        <fullName evidence="3">AAA family ATPase</fullName>
    </submittedName>
</protein>
<dbReference type="PANTHER" id="PTHR35894:SF1">
    <property type="entry name" value="PHOSPHORIBULOKINASE _ URIDINE KINASE FAMILY"/>
    <property type="match status" value="1"/>
</dbReference>
<dbReference type="InterPro" id="IPR002477">
    <property type="entry name" value="Peptidoglycan-bd-like"/>
</dbReference>
<proteinExistence type="predicted"/>
<dbReference type="EMBL" id="JAGQDG010000002">
    <property type="protein sequence ID" value="MBQ0935184.1"/>
    <property type="molecule type" value="Genomic_DNA"/>
</dbReference>
<dbReference type="Pfam" id="PF13401">
    <property type="entry name" value="AAA_22"/>
    <property type="match status" value="1"/>
</dbReference>
<evidence type="ECO:0000313" key="4">
    <source>
        <dbReference type="Proteomes" id="UP000672097"/>
    </source>
</evidence>
<dbReference type="Gene3D" id="3.40.50.300">
    <property type="entry name" value="P-loop containing nucleotide triphosphate hydrolases"/>
    <property type="match status" value="1"/>
</dbReference>
<keyword evidence="4" id="KW-1185">Reference proteome</keyword>
<gene>
    <name evidence="3" type="ORF">KAK11_07595</name>
</gene>
<dbReference type="PANTHER" id="PTHR35894">
    <property type="entry name" value="GENERAL SECRETION PATHWAY PROTEIN A-RELATED"/>
    <property type="match status" value="1"/>
</dbReference>
<dbReference type="InterPro" id="IPR036366">
    <property type="entry name" value="PGBDSf"/>
</dbReference>
<dbReference type="SMART" id="SM00382">
    <property type="entry name" value="AAA"/>
    <property type="match status" value="1"/>
</dbReference>
<feature type="region of interest" description="Disordered" evidence="1">
    <location>
        <begin position="320"/>
        <end position="345"/>
    </location>
</feature>
<accession>A0ABS5DVL4</accession>
<dbReference type="SUPFAM" id="SSF47090">
    <property type="entry name" value="PGBD-like"/>
    <property type="match status" value="1"/>
</dbReference>
<dbReference type="InterPro" id="IPR049945">
    <property type="entry name" value="AAA_22"/>
</dbReference>
<dbReference type="Gene3D" id="3.90.70.10">
    <property type="entry name" value="Cysteine proteinases"/>
    <property type="match status" value="1"/>
</dbReference>
<dbReference type="InterPro" id="IPR036365">
    <property type="entry name" value="PGBD-like_sf"/>
</dbReference>
<evidence type="ECO:0000256" key="1">
    <source>
        <dbReference type="SAM" id="MobiDB-lite"/>
    </source>
</evidence>
<reference evidence="3 4" key="1">
    <citation type="submission" date="2021-04" db="EMBL/GenBank/DDBJ databases">
        <title>The genome sequence of type strain Ideonella paludis KCTC 32238.</title>
        <authorList>
            <person name="Liu Y."/>
        </authorList>
    </citation>
    <scope>NUCLEOTIDE SEQUENCE [LARGE SCALE GENOMIC DNA]</scope>
    <source>
        <strain evidence="3 4">KCTC 32238</strain>
    </source>
</reference>
<name>A0ABS5DVL4_9BURK</name>